<dbReference type="Proteomes" id="UP000231644">
    <property type="component" value="Unassembled WGS sequence"/>
</dbReference>
<dbReference type="SUPFAM" id="SSF50199">
    <property type="entry name" value="Staphylococcal nuclease"/>
    <property type="match status" value="1"/>
</dbReference>
<keyword evidence="7" id="KW-1185">Reference proteome</keyword>
<protein>
    <submittedName>
        <fullName evidence="6">Endonuclease YncB, thermonuclease family</fullName>
    </submittedName>
</protein>
<evidence type="ECO:0000256" key="1">
    <source>
        <dbReference type="ARBA" id="ARBA00022722"/>
    </source>
</evidence>
<dbReference type="GO" id="GO:0016787">
    <property type="term" value="F:hydrolase activity"/>
    <property type="evidence" value="ECO:0007669"/>
    <property type="project" value="UniProtKB-KW"/>
</dbReference>
<dbReference type="STRING" id="517719.SAMN05421762_0370"/>
<feature type="region of interest" description="Disordered" evidence="4">
    <location>
        <begin position="27"/>
        <end position="50"/>
    </location>
</feature>
<dbReference type="InterPro" id="IPR035437">
    <property type="entry name" value="SNase_OB-fold_sf"/>
</dbReference>
<evidence type="ECO:0000259" key="5">
    <source>
        <dbReference type="PROSITE" id="PS50830"/>
    </source>
</evidence>
<dbReference type="Gene3D" id="2.40.50.90">
    <property type="match status" value="1"/>
</dbReference>
<keyword evidence="2 6" id="KW-0255">Endonuclease</keyword>
<proteinExistence type="predicted"/>
<evidence type="ECO:0000256" key="4">
    <source>
        <dbReference type="SAM" id="MobiDB-lite"/>
    </source>
</evidence>
<name>A0A1I1HT19_9RHOB</name>
<dbReference type="AlphaFoldDB" id="A0A1I1HT19"/>
<dbReference type="PANTHER" id="PTHR12302:SF3">
    <property type="entry name" value="SERINE_THREONINE-PROTEIN KINASE 31"/>
    <property type="match status" value="1"/>
</dbReference>
<sequence length="201" mass="22093">MPEFFVTIGGIIVIAVLLIRMSRAARKPHKSPARTTTARPPVQQQPTAKVVPLRPAQPAANPNCDAPAQTLEGTCYVIDGDTIVINKTHIRLWGIDAPEMEHPWGKKAKWALVALCKGQKIRAELDGSLTHDRCVAKCYLPDGTDLSAEMVKQGMAIDWPKFSGGVYTALEPEGIRKRHWRAAARQKGNMRAFNAPVQPRG</sequence>
<evidence type="ECO:0000256" key="2">
    <source>
        <dbReference type="ARBA" id="ARBA00022759"/>
    </source>
</evidence>
<evidence type="ECO:0000313" key="6">
    <source>
        <dbReference type="EMBL" id="SFC27001.1"/>
    </source>
</evidence>
<evidence type="ECO:0000256" key="3">
    <source>
        <dbReference type="ARBA" id="ARBA00022801"/>
    </source>
</evidence>
<feature type="domain" description="TNase-like" evidence="5">
    <location>
        <begin position="77"/>
        <end position="156"/>
    </location>
</feature>
<dbReference type="PANTHER" id="PTHR12302">
    <property type="entry name" value="EBNA2 BINDING PROTEIN P100"/>
    <property type="match status" value="1"/>
</dbReference>
<organism evidence="6 7">
    <name type="scientific">Pseudooceanicola nitratireducens</name>
    <dbReference type="NCBI Taxonomy" id="517719"/>
    <lineage>
        <taxon>Bacteria</taxon>
        <taxon>Pseudomonadati</taxon>
        <taxon>Pseudomonadota</taxon>
        <taxon>Alphaproteobacteria</taxon>
        <taxon>Rhodobacterales</taxon>
        <taxon>Paracoccaceae</taxon>
        <taxon>Pseudooceanicola</taxon>
    </lineage>
</organism>
<dbReference type="PROSITE" id="PS50830">
    <property type="entry name" value="TNASE_3"/>
    <property type="match status" value="1"/>
</dbReference>
<feature type="compositionally biased region" description="Polar residues" evidence="4">
    <location>
        <begin position="33"/>
        <end position="47"/>
    </location>
</feature>
<keyword evidence="3" id="KW-0378">Hydrolase</keyword>
<dbReference type="RefSeq" id="WP_254771994.1">
    <property type="nucleotide sequence ID" value="NZ_FNZG01000002.1"/>
</dbReference>
<reference evidence="6 7" key="1">
    <citation type="submission" date="2016-10" db="EMBL/GenBank/DDBJ databases">
        <authorList>
            <person name="de Groot N.N."/>
        </authorList>
    </citation>
    <scope>NUCLEOTIDE SEQUENCE [LARGE SCALE GENOMIC DNA]</scope>
    <source>
        <strain evidence="6 7">DSM 29619</strain>
    </source>
</reference>
<dbReference type="InterPro" id="IPR016071">
    <property type="entry name" value="Staphylococal_nuclease_OB-fold"/>
</dbReference>
<gene>
    <name evidence="6" type="ORF">SAMN05421762_0370</name>
</gene>
<dbReference type="EMBL" id="FOLX01000001">
    <property type="protein sequence ID" value="SFC27001.1"/>
    <property type="molecule type" value="Genomic_DNA"/>
</dbReference>
<dbReference type="GO" id="GO:0004519">
    <property type="term" value="F:endonuclease activity"/>
    <property type="evidence" value="ECO:0007669"/>
    <property type="project" value="UniProtKB-KW"/>
</dbReference>
<keyword evidence="1" id="KW-0540">Nuclease</keyword>
<dbReference type="Pfam" id="PF00565">
    <property type="entry name" value="SNase"/>
    <property type="match status" value="1"/>
</dbReference>
<dbReference type="SMART" id="SM00318">
    <property type="entry name" value="SNc"/>
    <property type="match status" value="1"/>
</dbReference>
<evidence type="ECO:0000313" key="7">
    <source>
        <dbReference type="Proteomes" id="UP000231644"/>
    </source>
</evidence>
<accession>A0A1I1HT19</accession>